<gene>
    <name evidence="3" type="ORF">JTE88_03825</name>
</gene>
<evidence type="ECO:0000256" key="2">
    <source>
        <dbReference type="SAM" id="Phobius"/>
    </source>
</evidence>
<dbReference type="RefSeq" id="WP_204425505.1">
    <property type="nucleotide sequence ID" value="NZ_CP070228.1"/>
</dbReference>
<feature type="region of interest" description="Disordered" evidence="1">
    <location>
        <begin position="31"/>
        <end position="51"/>
    </location>
</feature>
<dbReference type="Proteomes" id="UP000602653">
    <property type="component" value="Chromosome"/>
</dbReference>
<keyword evidence="2" id="KW-1133">Transmembrane helix</keyword>
<protein>
    <recommendedName>
        <fullName evidence="5">DUF2530 domain-containing protein</fullName>
    </recommendedName>
</protein>
<evidence type="ECO:0000313" key="4">
    <source>
        <dbReference type="Proteomes" id="UP000602653"/>
    </source>
</evidence>
<evidence type="ECO:0000313" key="3">
    <source>
        <dbReference type="EMBL" id="QRV02861.1"/>
    </source>
</evidence>
<keyword evidence="2" id="KW-0812">Transmembrane</keyword>
<organism evidence="3 4">
    <name type="scientific">Arcanobacterium phocisimile</name>
    <dbReference type="NCBI Taxonomy" id="1302235"/>
    <lineage>
        <taxon>Bacteria</taxon>
        <taxon>Bacillati</taxon>
        <taxon>Actinomycetota</taxon>
        <taxon>Actinomycetes</taxon>
        <taxon>Actinomycetales</taxon>
        <taxon>Actinomycetaceae</taxon>
        <taxon>Arcanobacterium</taxon>
    </lineage>
</organism>
<sequence>MAREDNDLGNLSNWDADAEWENIISLDPTQRYAGPRDWHPTDDDGEFHPHDLPPALPVAQGTFPRIAFALWATCGLFVALFLAGFYDVIALGEGMWLLTATAAFACAVGAIILHSPRENDFDDDGARL</sequence>
<name>A0ABX7IIB0_9ACTO</name>
<evidence type="ECO:0008006" key="5">
    <source>
        <dbReference type="Google" id="ProtNLM"/>
    </source>
</evidence>
<feature type="transmembrane region" description="Helical" evidence="2">
    <location>
        <begin position="66"/>
        <end position="89"/>
    </location>
</feature>
<evidence type="ECO:0000256" key="1">
    <source>
        <dbReference type="SAM" id="MobiDB-lite"/>
    </source>
</evidence>
<feature type="compositionally biased region" description="Basic and acidic residues" evidence="1">
    <location>
        <begin position="34"/>
        <end position="51"/>
    </location>
</feature>
<reference evidence="3 4" key="1">
    <citation type="submission" date="2021-02" db="EMBL/GenBank/DDBJ databases">
        <title>Complete Genome Sequence of Arcanobacterium phocisimile strain DSM 26142T from a harbour seal.</title>
        <authorList>
            <person name="Borowiak M."/>
            <person name="Alssahen M."/>
            <person name="Malorny B."/>
            <person name="Laemmler C."/>
            <person name="Siebert U."/>
            <person name="Ploetz M."/>
            <person name="Abdulmawjood A."/>
        </authorList>
    </citation>
    <scope>NUCLEOTIDE SEQUENCE [LARGE SCALE GENOMIC DNA]</scope>
    <source>
        <strain evidence="3 4">DSM 26142</strain>
    </source>
</reference>
<feature type="transmembrane region" description="Helical" evidence="2">
    <location>
        <begin position="95"/>
        <end position="113"/>
    </location>
</feature>
<proteinExistence type="predicted"/>
<keyword evidence="2" id="KW-0472">Membrane</keyword>
<dbReference type="EMBL" id="CP070228">
    <property type="protein sequence ID" value="QRV02861.1"/>
    <property type="molecule type" value="Genomic_DNA"/>
</dbReference>
<accession>A0ABX7IIB0</accession>
<keyword evidence="4" id="KW-1185">Reference proteome</keyword>